<dbReference type="SMART" id="SM00382">
    <property type="entry name" value="AAA"/>
    <property type="match status" value="1"/>
</dbReference>
<evidence type="ECO:0000256" key="8">
    <source>
        <dbReference type="ARBA" id="ARBA00022989"/>
    </source>
</evidence>
<evidence type="ECO:0000256" key="3">
    <source>
        <dbReference type="ARBA" id="ARBA00022475"/>
    </source>
</evidence>
<comment type="subcellular location">
    <subcellularLocation>
        <location evidence="1">Cell membrane</location>
        <topology evidence="1">Multi-pass membrane protein</topology>
    </subcellularLocation>
</comment>
<name>A0AAW4WVK9_9FIRM</name>
<dbReference type="InterPro" id="IPR039421">
    <property type="entry name" value="Type_1_exporter"/>
</dbReference>
<keyword evidence="3" id="KW-1003">Cell membrane</keyword>
<evidence type="ECO:0000256" key="7">
    <source>
        <dbReference type="ARBA" id="ARBA00022840"/>
    </source>
</evidence>
<dbReference type="PROSITE" id="PS50893">
    <property type="entry name" value="ABC_TRANSPORTER_2"/>
    <property type="match status" value="1"/>
</dbReference>
<evidence type="ECO:0000313" key="13">
    <source>
        <dbReference type="EMBL" id="MCC2748700.1"/>
    </source>
</evidence>
<dbReference type="GO" id="GO:0034040">
    <property type="term" value="F:ATPase-coupled lipid transmembrane transporter activity"/>
    <property type="evidence" value="ECO:0007669"/>
    <property type="project" value="TreeGrafter"/>
</dbReference>
<dbReference type="Proteomes" id="UP001197847">
    <property type="component" value="Unassembled WGS sequence"/>
</dbReference>
<dbReference type="SUPFAM" id="SSF90123">
    <property type="entry name" value="ABC transporter transmembrane region"/>
    <property type="match status" value="1"/>
</dbReference>
<dbReference type="InterPro" id="IPR003439">
    <property type="entry name" value="ABC_transporter-like_ATP-bd"/>
</dbReference>
<evidence type="ECO:0000259" key="11">
    <source>
        <dbReference type="PROSITE" id="PS50893"/>
    </source>
</evidence>
<evidence type="ECO:0000256" key="2">
    <source>
        <dbReference type="ARBA" id="ARBA00022448"/>
    </source>
</evidence>
<dbReference type="Gene3D" id="3.40.50.300">
    <property type="entry name" value="P-loop containing nucleotide triphosphate hydrolases"/>
    <property type="match status" value="1"/>
</dbReference>
<dbReference type="GO" id="GO:0016887">
    <property type="term" value="F:ATP hydrolysis activity"/>
    <property type="evidence" value="ECO:0007669"/>
    <property type="project" value="InterPro"/>
</dbReference>
<dbReference type="Gene3D" id="1.20.1560.10">
    <property type="entry name" value="ABC transporter type 1, transmembrane domain"/>
    <property type="match status" value="1"/>
</dbReference>
<dbReference type="PANTHER" id="PTHR24221">
    <property type="entry name" value="ATP-BINDING CASSETTE SUB-FAMILY B"/>
    <property type="match status" value="1"/>
</dbReference>
<keyword evidence="5" id="KW-0547">Nucleotide-binding</keyword>
<keyword evidence="7 13" id="KW-0067">ATP-binding</keyword>
<keyword evidence="9 10" id="KW-0472">Membrane</keyword>
<evidence type="ECO:0000256" key="4">
    <source>
        <dbReference type="ARBA" id="ARBA00022692"/>
    </source>
</evidence>
<dbReference type="InterPro" id="IPR036640">
    <property type="entry name" value="ABC1_TM_sf"/>
</dbReference>
<dbReference type="InterPro" id="IPR027417">
    <property type="entry name" value="P-loop_NTPase"/>
</dbReference>
<dbReference type="AlphaFoldDB" id="A0AAW4WVK9"/>
<evidence type="ECO:0000256" key="6">
    <source>
        <dbReference type="ARBA" id="ARBA00022807"/>
    </source>
</evidence>
<evidence type="ECO:0000313" key="14">
    <source>
        <dbReference type="Proteomes" id="UP001197847"/>
    </source>
</evidence>
<feature type="transmembrane region" description="Helical" evidence="10">
    <location>
        <begin position="12"/>
        <end position="32"/>
    </location>
</feature>
<dbReference type="InterPro" id="IPR003593">
    <property type="entry name" value="AAA+_ATPase"/>
</dbReference>
<sequence length="334" mass="37219">MNMLAQWNGITDNIIVHLLTSLIYIIGANFVFDMQLSVGSVFAFITYSAYVTGTISAILNIGYLLSGIIPSTKRYYEFMALEEEKENEEGMTEPCFGDLELQNLSFSYEKDKAVLSDINIAFPKGSKTVLIGRNGSGKSTLISLLLQLYQPTGGKITLNGIDISEFVLREYRNMISVVSQEIYLFNSSIRDNICMYKNIDDKTIMEACKDSGLADFISEVSLDYVVGQNGAMLSEGQKQKIALARALVHNSPVIIFDEATSNTDVYSEHQINGLLHTKLKEKTVIIITHKQEILKEADQIIMLKDGAVVGSGVYDDLSKDNLEFKNMLNMGEKY</sequence>
<dbReference type="GO" id="GO:0005524">
    <property type="term" value="F:ATP binding"/>
    <property type="evidence" value="ECO:0007669"/>
    <property type="project" value="UniProtKB-KW"/>
</dbReference>
<evidence type="ECO:0000259" key="12">
    <source>
        <dbReference type="PROSITE" id="PS50929"/>
    </source>
</evidence>
<reference evidence="13" key="1">
    <citation type="submission" date="2021-10" db="EMBL/GenBank/DDBJ databases">
        <title>Collection of gut derived symbiotic bacterial strains cultured from healthy donors.</title>
        <authorList>
            <person name="Lin H."/>
            <person name="Littmann E."/>
            <person name="Claire K."/>
            <person name="Pamer E."/>
        </authorList>
    </citation>
    <scope>NUCLEOTIDE SEQUENCE</scope>
    <source>
        <strain evidence="13">MSK.22.92</strain>
    </source>
</reference>
<gene>
    <name evidence="13" type="ORF">LK487_17065</name>
</gene>
<evidence type="ECO:0000256" key="10">
    <source>
        <dbReference type="SAM" id="Phobius"/>
    </source>
</evidence>
<keyword evidence="2" id="KW-0813">Transport</keyword>
<feature type="transmembrane region" description="Helical" evidence="10">
    <location>
        <begin position="44"/>
        <end position="65"/>
    </location>
</feature>
<dbReference type="PANTHER" id="PTHR24221:SF654">
    <property type="entry name" value="ATP-BINDING CASSETTE SUB-FAMILY B MEMBER 6"/>
    <property type="match status" value="1"/>
</dbReference>
<comment type="caution">
    <text evidence="13">The sequence shown here is derived from an EMBL/GenBank/DDBJ whole genome shotgun (WGS) entry which is preliminary data.</text>
</comment>
<keyword evidence="6" id="KW-0788">Thiol protease</keyword>
<evidence type="ECO:0000256" key="5">
    <source>
        <dbReference type="ARBA" id="ARBA00022741"/>
    </source>
</evidence>
<dbReference type="Pfam" id="PF00005">
    <property type="entry name" value="ABC_tran"/>
    <property type="match status" value="1"/>
</dbReference>
<dbReference type="GO" id="GO:0140359">
    <property type="term" value="F:ABC-type transporter activity"/>
    <property type="evidence" value="ECO:0007669"/>
    <property type="project" value="InterPro"/>
</dbReference>
<organism evidence="13 14">
    <name type="scientific">Agathobacter rectalis</name>
    <dbReference type="NCBI Taxonomy" id="39491"/>
    <lineage>
        <taxon>Bacteria</taxon>
        <taxon>Bacillati</taxon>
        <taxon>Bacillota</taxon>
        <taxon>Clostridia</taxon>
        <taxon>Lachnospirales</taxon>
        <taxon>Lachnospiraceae</taxon>
        <taxon>Agathobacter</taxon>
    </lineage>
</organism>
<dbReference type="InterPro" id="IPR011527">
    <property type="entry name" value="ABC1_TM_dom"/>
</dbReference>
<feature type="domain" description="ABC transmembrane type-1" evidence="12">
    <location>
        <begin position="1"/>
        <end position="67"/>
    </location>
</feature>
<keyword evidence="6" id="KW-0378">Hydrolase</keyword>
<proteinExistence type="predicted"/>
<evidence type="ECO:0000256" key="1">
    <source>
        <dbReference type="ARBA" id="ARBA00004651"/>
    </source>
</evidence>
<keyword evidence="8 10" id="KW-1133">Transmembrane helix</keyword>
<feature type="domain" description="ABC transporter" evidence="11">
    <location>
        <begin position="99"/>
        <end position="330"/>
    </location>
</feature>
<dbReference type="RefSeq" id="WP_306783748.1">
    <property type="nucleotide sequence ID" value="NZ_JAJFBX010000062.1"/>
</dbReference>
<accession>A0AAW4WVK9</accession>
<protein>
    <submittedName>
        <fullName evidence="13">ABC transporter ATP-binding protein/permease</fullName>
    </submittedName>
</protein>
<keyword evidence="6" id="KW-0645">Protease</keyword>
<evidence type="ECO:0000256" key="9">
    <source>
        <dbReference type="ARBA" id="ARBA00023136"/>
    </source>
</evidence>
<dbReference type="GO" id="GO:0008234">
    <property type="term" value="F:cysteine-type peptidase activity"/>
    <property type="evidence" value="ECO:0007669"/>
    <property type="project" value="UniProtKB-KW"/>
</dbReference>
<keyword evidence="4 10" id="KW-0812">Transmembrane</keyword>
<dbReference type="EMBL" id="JAJFBX010000062">
    <property type="protein sequence ID" value="MCC2748700.1"/>
    <property type="molecule type" value="Genomic_DNA"/>
</dbReference>
<dbReference type="SUPFAM" id="SSF52540">
    <property type="entry name" value="P-loop containing nucleoside triphosphate hydrolases"/>
    <property type="match status" value="1"/>
</dbReference>
<dbReference type="GO" id="GO:0005886">
    <property type="term" value="C:plasma membrane"/>
    <property type="evidence" value="ECO:0007669"/>
    <property type="project" value="UniProtKB-SubCell"/>
</dbReference>
<dbReference type="PROSITE" id="PS50929">
    <property type="entry name" value="ABC_TM1F"/>
    <property type="match status" value="1"/>
</dbReference>
<dbReference type="FunFam" id="3.40.50.300:FF:000299">
    <property type="entry name" value="ABC transporter ATP-binding protein/permease"/>
    <property type="match status" value="1"/>
</dbReference>